<accession>N1P1M3</accession>
<sequence length="94" mass="10908">MEAMLVDELVCDTRDLLDVDEVREDESALEEETILDDKMELEELTLLTEERAVDTAEEFEDDDCTKNCARIVDMHDSIKSNKRKLFLVVKDNIL</sequence>
<dbReference type="Proteomes" id="UP000013192">
    <property type="component" value="Chromosome XII"/>
</dbReference>
<reference evidence="1" key="1">
    <citation type="submission" date="2012-03" db="EMBL/GenBank/DDBJ databases">
        <title>De novo sequencing, assembly and analysis of the genome of the laboratory strain Saccharomyces cerevisiae CEN.PK113-7D, a model for modern industrial biotechnology.</title>
        <authorList>
            <person name="Nijkamp J.F."/>
            <person name="van den Broek M.A."/>
            <person name="Datema E."/>
            <person name="de Kok S."/>
            <person name="Bosman L."/>
            <person name="Luttink M.A."/>
            <person name="Daran-Lapujade P."/>
            <person name="Vongsangnak W."/>
            <person name="Nielsen J."/>
            <person name="Heijne W.H.M."/>
            <person name="Klaassen P."/>
            <person name="Platt D."/>
            <person name="Paddon C.J."/>
            <person name="Koetter P."/>
            <person name="van Ham R.C."/>
            <person name="Reinders M.J.T."/>
            <person name="Pronk J.T."/>
            <person name="de Ridder D."/>
            <person name="Daran J.-M."/>
        </authorList>
    </citation>
    <scope>NUCLEOTIDE SEQUENCE</scope>
    <source>
        <strain evidence="1">CEN.PK113-7D</strain>
    </source>
</reference>
<evidence type="ECO:0000313" key="1">
    <source>
        <dbReference type="EMBL" id="EIW08932.1"/>
    </source>
</evidence>
<dbReference type="EMBL" id="CM001533">
    <property type="protein sequence ID" value="EIW08932.1"/>
    <property type="molecule type" value="Genomic_DNA"/>
</dbReference>
<dbReference type="AlphaFoldDB" id="N1P1M3"/>
<gene>
    <name evidence="1" type="ORF">CENPK1137D_702</name>
</gene>
<protein>
    <submittedName>
        <fullName evidence="1">Uncharacterized protein</fullName>
    </submittedName>
</protein>
<dbReference type="OrthoDB" id="10456060at2759"/>
<dbReference type="HOGENOM" id="CLU_162875_0_0_1"/>
<proteinExistence type="predicted"/>
<organism evidence="1">
    <name type="scientific">Saccharomyces cerevisiae (strain CEN.PK113-7D)</name>
    <name type="common">Baker's yeast</name>
    <dbReference type="NCBI Taxonomy" id="889517"/>
    <lineage>
        <taxon>Eukaryota</taxon>
        <taxon>Fungi</taxon>
        <taxon>Dikarya</taxon>
        <taxon>Ascomycota</taxon>
        <taxon>Saccharomycotina</taxon>
        <taxon>Saccharomycetes</taxon>
        <taxon>Saccharomycetales</taxon>
        <taxon>Saccharomycetaceae</taxon>
        <taxon>Saccharomyces</taxon>
    </lineage>
</organism>
<name>N1P1M3_YEASC</name>